<keyword evidence="5 6" id="KW-0472">Membrane</keyword>
<keyword evidence="2" id="KW-0813">Transport</keyword>
<feature type="transmembrane region" description="Helical" evidence="6">
    <location>
        <begin position="42"/>
        <end position="62"/>
    </location>
</feature>
<name>A0A9P4MAU2_9PEZI</name>
<dbReference type="InterPro" id="IPR036259">
    <property type="entry name" value="MFS_trans_sf"/>
</dbReference>
<dbReference type="SUPFAM" id="SSF103473">
    <property type="entry name" value="MFS general substrate transporter"/>
    <property type="match status" value="1"/>
</dbReference>
<dbReference type="EMBL" id="ML978124">
    <property type="protein sequence ID" value="KAF2100707.1"/>
    <property type="molecule type" value="Genomic_DNA"/>
</dbReference>
<feature type="transmembrane region" description="Helical" evidence="6">
    <location>
        <begin position="395"/>
        <end position="421"/>
    </location>
</feature>
<proteinExistence type="predicted"/>
<comment type="subcellular location">
    <subcellularLocation>
        <location evidence="1">Membrane</location>
        <topology evidence="1">Multi-pass membrane protein</topology>
    </subcellularLocation>
</comment>
<feature type="transmembrane region" description="Helical" evidence="6">
    <location>
        <begin position="82"/>
        <end position="101"/>
    </location>
</feature>
<dbReference type="Proteomes" id="UP000799772">
    <property type="component" value="Unassembled WGS sequence"/>
</dbReference>
<feature type="transmembrane region" description="Helical" evidence="6">
    <location>
        <begin position="279"/>
        <end position="302"/>
    </location>
</feature>
<evidence type="ECO:0000259" key="7">
    <source>
        <dbReference type="PROSITE" id="PS50850"/>
    </source>
</evidence>
<keyword evidence="9" id="KW-1185">Reference proteome</keyword>
<dbReference type="OrthoDB" id="2441642at2759"/>
<feature type="transmembrane region" description="Helical" evidence="6">
    <location>
        <begin position="433"/>
        <end position="454"/>
    </location>
</feature>
<evidence type="ECO:0000256" key="4">
    <source>
        <dbReference type="ARBA" id="ARBA00022989"/>
    </source>
</evidence>
<dbReference type="InterPro" id="IPR020846">
    <property type="entry name" value="MFS_dom"/>
</dbReference>
<organism evidence="8 9">
    <name type="scientific">Rhizodiscina lignyota</name>
    <dbReference type="NCBI Taxonomy" id="1504668"/>
    <lineage>
        <taxon>Eukaryota</taxon>
        <taxon>Fungi</taxon>
        <taxon>Dikarya</taxon>
        <taxon>Ascomycota</taxon>
        <taxon>Pezizomycotina</taxon>
        <taxon>Dothideomycetes</taxon>
        <taxon>Pleosporomycetidae</taxon>
        <taxon>Aulographales</taxon>
        <taxon>Rhizodiscinaceae</taxon>
        <taxon>Rhizodiscina</taxon>
    </lineage>
</organism>
<dbReference type="PANTHER" id="PTHR23502:SF51">
    <property type="entry name" value="QUINIDINE RESISTANCE PROTEIN 1-RELATED"/>
    <property type="match status" value="1"/>
</dbReference>
<feature type="transmembrane region" description="Helical" evidence="6">
    <location>
        <begin position="169"/>
        <end position="192"/>
    </location>
</feature>
<feature type="transmembrane region" description="Helical" evidence="6">
    <location>
        <begin position="132"/>
        <end position="157"/>
    </location>
</feature>
<keyword evidence="4 6" id="KW-1133">Transmembrane helix</keyword>
<evidence type="ECO:0000256" key="6">
    <source>
        <dbReference type="SAM" id="Phobius"/>
    </source>
</evidence>
<feature type="transmembrane region" description="Helical" evidence="6">
    <location>
        <begin position="198"/>
        <end position="218"/>
    </location>
</feature>
<comment type="caution">
    <text evidence="8">The sequence shown here is derived from an EMBL/GenBank/DDBJ whole genome shotgun (WGS) entry which is preliminary data.</text>
</comment>
<evidence type="ECO:0000256" key="3">
    <source>
        <dbReference type="ARBA" id="ARBA00022692"/>
    </source>
</evidence>
<dbReference type="Pfam" id="PF07690">
    <property type="entry name" value="MFS_1"/>
    <property type="match status" value="1"/>
</dbReference>
<feature type="transmembrane region" description="Helical" evidence="6">
    <location>
        <begin position="460"/>
        <end position="481"/>
    </location>
</feature>
<evidence type="ECO:0000313" key="8">
    <source>
        <dbReference type="EMBL" id="KAF2100707.1"/>
    </source>
</evidence>
<keyword evidence="3 6" id="KW-0812">Transmembrane</keyword>
<dbReference type="PANTHER" id="PTHR23502">
    <property type="entry name" value="MAJOR FACILITATOR SUPERFAMILY"/>
    <property type="match status" value="1"/>
</dbReference>
<dbReference type="Gene3D" id="1.20.1250.20">
    <property type="entry name" value="MFS general substrate transporter like domains"/>
    <property type="match status" value="1"/>
</dbReference>
<feature type="transmembrane region" description="Helical" evidence="6">
    <location>
        <begin position="108"/>
        <end position="126"/>
    </location>
</feature>
<evidence type="ECO:0000256" key="5">
    <source>
        <dbReference type="ARBA" id="ARBA00023136"/>
    </source>
</evidence>
<dbReference type="GO" id="GO:0005886">
    <property type="term" value="C:plasma membrane"/>
    <property type="evidence" value="ECO:0007669"/>
    <property type="project" value="TreeGrafter"/>
</dbReference>
<feature type="domain" description="Major facilitator superfamily (MFS) profile" evidence="7">
    <location>
        <begin position="44"/>
        <end position="485"/>
    </location>
</feature>
<dbReference type="PROSITE" id="PS50850">
    <property type="entry name" value="MFS"/>
    <property type="match status" value="1"/>
</dbReference>
<dbReference type="InterPro" id="IPR011701">
    <property type="entry name" value="MFS"/>
</dbReference>
<feature type="transmembrane region" description="Helical" evidence="6">
    <location>
        <begin position="322"/>
        <end position="343"/>
    </location>
</feature>
<dbReference type="FunFam" id="1.20.1720.10:FF:000009">
    <property type="entry name" value="MFS multidrug transporter"/>
    <property type="match status" value="1"/>
</dbReference>
<evidence type="ECO:0000256" key="1">
    <source>
        <dbReference type="ARBA" id="ARBA00004141"/>
    </source>
</evidence>
<gene>
    <name evidence="8" type="ORF">NA57DRAFT_36143</name>
</gene>
<sequence length="499" mass="54850">MESKDLEALASSAEEKEPELDHLTASVSVSEPHTIFTFGQRCFICGMVCVAATFSSFAGNVYYPAIPSIAKDLSVTSELVNLTVTAYMIFQGMSPTFWGALSDTMGRRVTYISTFVVFICACIGLAETKHYYQLVILRCLQSTGSASTIAIGAGVIGDLTVRENRGGWMGVYQGFFLMPNAIGPVVGGLFSATLGWRWIFWFLTIFSGAFLALLILFLPETLRNLVGNGSLRARGPARSILGDWRRRQYLKQHPMPHLERTKSPMFVKRKIDFMAPLRIVFGGEVTCAILFLSCAYTLWQMVMAAMSTLIQRQYGLNDIDTGLTFLCNGFGCMIGTIITGKLLDIDYRKTKARYTGPPEDFPIEQTRLRTVWFYTGMQAASAVVFGWTLDKKVHLSVPLIAGFFLGWAATAIQSVVTTLLVDIFNKQSASATAALNLARCLVGAGGTAAILPIVNAIGAGWAFTLFAMVLVLALGLLVVQLRYGPKWRKRRQAKQTLKE</sequence>
<dbReference type="Gene3D" id="1.20.1720.10">
    <property type="entry name" value="Multidrug resistance protein D"/>
    <property type="match status" value="1"/>
</dbReference>
<accession>A0A9P4MAU2</accession>
<feature type="transmembrane region" description="Helical" evidence="6">
    <location>
        <begin position="371"/>
        <end position="389"/>
    </location>
</feature>
<protein>
    <submittedName>
        <fullName evidence="8">Multidrug transporter</fullName>
    </submittedName>
</protein>
<dbReference type="AlphaFoldDB" id="A0A9P4MAU2"/>
<evidence type="ECO:0000256" key="2">
    <source>
        <dbReference type="ARBA" id="ARBA00022448"/>
    </source>
</evidence>
<dbReference type="GO" id="GO:0022857">
    <property type="term" value="F:transmembrane transporter activity"/>
    <property type="evidence" value="ECO:0007669"/>
    <property type="project" value="InterPro"/>
</dbReference>
<reference evidence="8" key="1">
    <citation type="journal article" date="2020" name="Stud. Mycol.">
        <title>101 Dothideomycetes genomes: a test case for predicting lifestyles and emergence of pathogens.</title>
        <authorList>
            <person name="Haridas S."/>
            <person name="Albert R."/>
            <person name="Binder M."/>
            <person name="Bloem J."/>
            <person name="Labutti K."/>
            <person name="Salamov A."/>
            <person name="Andreopoulos B."/>
            <person name="Baker S."/>
            <person name="Barry K."/>
            <person name="Bills G."/>
            <person name="Bluhm B."/>
            <person name="Cannon C."/>
            <person name="Castanera R."/>
            <person name="Culley D."/>
            <person name="Daum C."/>
            <person name="Ezra D."/>
            <person name="Gonzalez J."/>
            <person name="Henrissat B."/>
            <person name="Kuo A."/>
            <person name="Liang C."/>
            <person name="Lipzen A."/>
            <person name="Lutzoni F."/>
            <person name="Magnuson J."/>
            <person name="Mondo S."/>
            <person name="Nolan M."/>
            <person name="Ohm R."/>
            <person name="Pangilinan J."/>
            <person name="Park H.-J."/>
            <person name="Ramirez L."/>
            <person name="Alfaro M."/>
            <person name="Sun H."/>
            <person name="Tritt A."/>
            <person name="Yoshinaga Y."/>
            <person name="Zwiers L.-H."/>
            <person name="Turgeon B."/>
            <person name="Goodwin S."/>
            <person name="Spatafora J."/>
            <person name="Crous P."/>
            <person name="Grigoriev I."/>
        </authorList>
    </citation>
    <scope>NUCLEOTIDE SEQUENCE</scope>
    <source>
        <strain evidence="8">CBS 133067</strain>
    </source>
</reference>
<evidence type="ECO:0000313" key="9">
    <source>
        <dbReference type="Proteomes" id="UP000799772"/>
    </source>
</evidence>